<dbReference type="RefSeq" id="WP_002512379.1">
    <property type="nucleotide sequence ID" value="NZ_JAMBPY010000001.1"/>
</dbReference>
<sequence>MSDRNLNEWNRKKLIINIRVSNYNEKEYILDAKQFNVSNDIENIFPKIQPTNLSNEINNNYLKLTSIGIVKENNVRDFKLVFKLDEETANVKRLFFNISSKMNSNNTISFDLSNNKEEI</sequence>
<dbReference type="AlphaFoldDB" id="A0A9X4L1T4"/>
<keyword evidence="2" id="KW-1185">Reference proteome</keyword>
<evidence type="ECO:0000313" key="1">
    <source>
        <dbReference type="EMBL" id="MDG0844865.1"/>
    </source>
</evidence>
<name>A0A9X4L1T4_9STAP</name>
<comment type="caution">
    <text evidence="1">The sequence shown here is derived from an EMBL/GenBank/DDBJ whole genome shotgun (WGS) entry which is preliminary data.</text>
</comment>
<protein>
    <submittedName>
        <fullName evidence="1">Uncharacterized protein</fullName>
    </submittedName>
</protein>
<dbReference type="EMBL" id="JAMBQA010000001">
    <property type="protein sequence ID" value="MDG0844865.1"/>
    <property type="molecule type" value="Genomic_DNA"/>
</dbReference>
<reference evidence="1" key="1">
    <citation type="submission" date="2022-05" db="EMBL/GenBank/DDBJ databases">
        <title>Comparative genomics of Staphylococcus equorum isolates.</title>
        <authorList>
            <person name="Luelf R.H."/>
        </authorList>
    </citation>
    <scope>NUCLEOTIDE SEQUENCE</scope>
    <source>
        <strain evidence="1">TMW 2.2497</strain>
    </source>
</reference>
<gene>
    <name evidence="1" type="ORF">M4L89_01230</name>
</gene>
<accession>A0A9X4L1T4</accession>
<proteinExistence type="predicted"/>
<dbReference type="Proteomes" id="UP001152422">
    <property type="component" value="Unassembled WGS sequence"/>
</dbReference>
<organism evidence="1 2">
    <name type="scientific">Staphylococcus equorum</name>
    <dbReference type="NCBI Taxonomy" id="246432"/>
    <lineage>
        <taxon>Bacteria</taxon>
        <taxon>Bacillati</taxon>
        <taxon>Bacillota</taxon>
        <taxon>Bacilli</taxon>
        <taxon>Bacillales</taxon>
        <taxon>Staphylococcaceae</taxon>
        <taxon>Staphylococcus</taxon>
    </lineage>
</organism>
<evidence type="ECO:0000313" key="2">
    <source>
        <dbReference type="Proteomes" id="UP001152422"/>
    </source>
</evidence>